<evidence type="ECO:0000313" key="2">
    <source>
        <dbReference type="WBParaSite" id="JU765_v2.g6176.t1"/>
    </source>
</evidence>
<protein>
    <submittedName>
        <fullName evidence="2">Uncharacterized protein</fullName>
    </submittedName>
</protein>
<dbReference type="Proteomes" id="UP000887576">
    <property type="component" value="Unplaced"/>
</dbReference>
<name>A0AC34RE86_9BILA</name>
<dbReference type="WBParaSite" id="JU765_v2.g6176.t1">
    <property type="protein sequence ID" value="JU765_v2.g6176.t1"/>
    <property type="gene ID" value="JU765_v2.g6176"/>
</dbReference>
<sequence>MSPKVLIVVLTLFAPLLALQCHNFAHNIVNSTEISTDRIITCPNVTEQMYCVKVKGYQHSNSFLWKGCSNDLATLDKVYGGPRCNGEARDHYKIDAGTVDVYCCDHDKCNFSSALTIPVFLIILSVFIVFWQ</sequence>
<organism evidence="1 2">
    <name type="scientific">Panagrolaimus sp. JU765</name>
    <dbReference type="NCBI Taxonomy" id="591449"/>
    <lineage>
        <taxon>Eukaryota</taxon>
        <taxon>Metazoa</taxon>
        <taxon>Ecdysozoa</taxon>
        <taxon>Nematoda</taxon>
        <taxon>Chromadorea</taxon>
        <taxon>Rhabditida</taxon>
        <taxon>Tylenchina</taxon>
        <taxon>Panagrolaimomorpha</taxon>
        <taxon>Panagrolaimoidea</taxon>
        <taxon>Panagrolaimidae</taxon>
        <taxon>Panagrolaimus</taxon>
    </lineage>
</organism>
<proteinExistence type="predicted"/>
<accession>A0AC34RE86</accession>
<evidence type="ECO:0000313" key="1">
    <source>
        <dbReference type="Proteomes" id="UP000887576"/>
    </source>
</evidence>
<reference evidence="2" key="1">
    <citation type="submission" date="2022-11" db="UniProtKB">
        <authorList>
            <consortium name="WormBaseParasite"/>
        </authorList>
    </citation>
    <scope>IDENTIFICATION</scope>
</reference>